<reference evidence="2" key="1">
    <citation type="submission" date="2021-09" db="EMBL/GenBank/DDBJ databases">
        <authorList>
            <consortium name="AG Swart"/>
            <person name="Singh M."/>
            <person name="Singh A."/>
            <person name="Seah K."/>
            <person name="Emmerich C."/>
        </authorList>
    </citation>
    <scope>NUCLEOTIDE SEQUENCE</scope>
    <source>
        <strain evidence="2">ATCC30299</strain>
    </source>
</reference>
<evidence type="ECO:0000313" key="2">
    <source>
        <dbReference type="EMBL" id="CAG9315391.1"/>
    </source>
</evidence>
<keyword evidence="1" id="KW-1133">Transmembrane helix</keyword>
<feature type="transmembrane region" description="Helical" evidence="1">
    <location>
        <begin position="371"/>
        <end position="396"/>
    </location>
</feature>
<keyword evidence="1" id="KW-0472">Membrane</keyword>
<accession>A0AAU9INP7</accession>
<dbReference type="Proteomes" id="UP001162131">
    <property type="component" value="Unassembled WGS sequence"/>
</dbReference>
<dbReference type="CDD" id="cd18773">
    <property type="entry name" value="PDC1_HK_sensor"/>
    <property type="match status" value="1"/>
</dbReference>
<evidence type="ECO:0000256" key="1">
    <source>
        <dbReference type="SAM" id="Phobius"/>
    </source>
</evidence>
<evidence type="ECO:0000313" key="3">
    <source>
        <dbReference type="Proteomes" id="UP001162131"/>
    </source>
</evidence>
<organism evidence="2 3">
    <name type="scientific">Blepharisma stoltei</name>
    <dbReference type="NCBI Taxonomy" id="1481888"/>
    <lineage>
        <taxon>Eukaryota</taxon>
        <taxon>Sar</taxon>
        <taxon>Alveolata</taxon>
        <taxon>Ciliophora</taxon>
        <taxon>Postciliodesmatophora</taxon>
        <taxon>Heterotrichea</taxon>
        <taxon>Heterotrichida</taxon>
        <taxon>Blepharismidae</taxon>
        <taxon>Blepharisma</taxon>
    </lineage>
</organism>
<dbReference type="InterPro" id="IPR029151">
    <property type="entry name" value="Sensor-like_sf"/>
</dbReference>
<dbReference type="SUPFAM" id="SSF103190">
    <property type="entry name" value="Sensory domain-like"/>
    <property type="match status" value="1"/>
</dbReference>
<gene>
    <name evidence="2" type="ORF">BSTOLATCC_MIC13164</name>
</gene>
<protein>
    <recommendedName>
        <fullName evidence="4">Cache domain-containing protein</fullName>
    </recommendedName>
</protein>
<keyword evidence="1" id="KW-0812">Transmembrane</keyword>
<keyword evidence="3" id="KW-1185">Reference proteome</keyword>
<comment type="caution">
    <text evidence="2">The sequence shown here is derived from an EMBL/GenBank/DDBJ whole genome shotgun (WGS) entry which is preliminary data.</text>
</comment>
<sequence>MKCKEEYSGWSLGRQLQVSFVTTTFFLSAVLVLITKFQLDWLRDSLLSKTHDVLANSITDQMGTLAREKSAVVEQELDNDINFVKQLKELDKTMLGWGNYKDPIIVPNAPIMDNDISSSSLSLNEYGVKVTYATGVFQTRIDPISTDGELLMNNSAAMDQIYPVLNRKKYLAMYAGFATDEIIHYYPGKIFSDSSYTPIVQEWYYSAINKEGSIIITEPYTDTDSEKLIFSISTAIANAKGVSGIDVLASSLQQPFINVTILDSGFMFLISSGGVVIYAPESWAYMGTAFRIYDQTLTGISQGQWNRWILDPDPYNRFSFSDINGTEYYAVINPVYPANMPNITHYVMSCAVQSETEDMLDSISNNYQNTYYAIFFMILGIAVAVFIVITTCAYFITRKTSRQLKNIETVFSRITHKGLFPNLIKGIGADVLLADSSGMKNLMEASLDKVDKIRDLEDQYESYEWGLTRPADKYLFTRWNERLYPLNWHNEKQMSWRHVLPKLTKIGQETRPS</sequence>
<proteinExistence type="predicted"/>
<dbReference type="AlphaFoldDB" id="A0AAU9INP7"/>
<name>A0AAU9INP7_9CILI</name>
<evidence type="ECO:0008006" key="4">
    <source>
        <dbReference type="Google" id="ProtNLM"/>
    </source>
</evidence>
<feature type="transmembrane region" description="Helical" evidence="1">
    <location>
        <begin position="256"/>
        <end position="279"/>
    </location>
</feature>
<feature type="transmembrane region" description="Helical" evidence="1">
    <location>
        <begin position="20"/>
        <end position="39"/>
    </location>
</feature>
<dbReference type="Pfam" id="PF22673">
    <property type="entry name" value="MCP-like_PDC_1"/>
    <property type="match status" value="1"/>
</dbReference>
<dbReference type="Gene3D" id="3.30.450.20">
    <property type="entry name" value="PAS domain"/>
    <property type="match status" value="2"/>
</dbReference>
<dbReference type="EMBL" id="CAJZBQ010000013">
    <property type="protein sequence ID" value="CAG9315391.1"/>
    <property type="molecule type" value="Genomic_DNA"/>
</dbReference>